<dbReference type="STRING" id="2656787.A0A370U386"/>
<reference evidence="5 6" key="1">
    <citation type="journal article" date="2018" name="IMA Fungus">
        <title>IMA Genome-F 9: Draft genome sequence of Annulohypoxylon stygium, Aspergillus mulundensis, Berkeleyomyces basicola (syn. Thielaviopsis basicola), Ceratocystis smalleyi, two Cercospora beticola strains, Coleophoma cylindrospora, Fusarium fracticaudum, Phialophora cf. hyalina, and Morchella septimelata.</title>
        <authorList>
            <person name="Wingfield B.D."/>
            <person name="Bills G.F."/>
            <person name="Dong Y."/>
            <person name="Huang W."/>
            <person name="Nel W.J."/>
            <person name="Swalarsk-Parry B.S."/>
            <person name="Vaghefi N."/>
            <person name="Wilken P.M."/>
            <person name="An Z."/>
            <person name="de Beer Z.W."/>
            <person name="De Vos L."/>
            <person name="Chen L."/>
            <person name="Duong T.A."/>
            <person name="Gao Y."/>
            <person name="Hammerbacher A."/>
            <person name="Kikkert J.R."/>
            <person name="Li Y."/>
            <person name="Li H."/>
            <person name="Li K."/>
            <person name="Li Q."/>
            <person name="Liu X."/>
            <person name="Ma X."/>
            <person name="Naidoo K."/>
            <person name="Pethybridge S.J."/>
            <person name="Sun J."/>
            <person name="Steenkamp E.T."/>
            <person name="van der Nest M.A."/>
            <person name="van Wyk S."/>
            <person name="Wingfield M.J."/>
            <person name="Xiong C."/>
            <person name="Yue Q."/>
            <person name="Zhang X."/>
        </authorList>
    </citation>
    <scope>NUCLEOTIDE SEQUENCE [LARGE SCALE GENOMIC DNA]</scope>
    <source>
        <strain evidence="5 6">BP 5553</strain>
    </source>
</reference>
<gene>
    <name evidence="5" type="ORF">BP5553_02228</name>
</gene>
<dbReference type="GeneID" id="43595077"/>
<dbReference type="AlphaFoldDB" id="A0A370U386"/>
<evidence type="ECO:0000256" key="4">
    <source>
        <dbReference type="SAM" id="MobiDB-lite"/>
    </source>
</evidence>
<protein>
    <recommendedName>
        <fullName evidence="7">Glycoside hydrolase family 5 domain-containing protein</fullName>
    </recommendedName>
</protein>
<feature type="compositionally biased region" description="Low complexity" evidence="4">
    <location>
        <begin position="15"/>
        <end position="32"/>
    </location>
</feature>
<dbReference type="OrthoDB" id="1887033at2759"/>
<dbReference type="InterPro" id="IPR017853">
    <property type="entry name" value="GH"/>
</dbReference>
<dbReference type="GO" id="GO:0005737">
    <property type="term" value="C:cytoplasm"/>
    <property type="evidence" value="ECO:0007669"/>
    <property type="project" value="UniProtKB-ARBA"/>
</dbReference>
<dbReference type="GO" id="GO:0046557">
    <property type="term" value="F:glucan endo-1,6-beta-glucosidase activity"/>
    <property type="evidence" value="ECO:0007669"/>
    <property type="project" value="TreeGrafter"/>
</dbReference>
<keyword evidence="6" id="KW-1185">Reference proteome</keyword>
<evidence type="ECO:0000313" key="5">
    <source>
        <dbReference type="EMBL" id="RDL42249.1"/>
    </source>
</evidence>
<evidence type="ECO:0000256" key="1">
    <source>
        <dbReference type="ARBA" id="ARBA00005641"/>
    </source>
</evidence>
<dbReference type="Gene3D" id="3.20.20.80">
    <property type="entry name" value="Glycosidases"/>
    <property type="match status" value="1"/>
</dbReference>
<evidence type="ECO:0008006" key="7">
    <source>
        <dbReference type="Google" id="ProtNLM"/>
    </source>
</evidence>
<dbReference type="FunFam" id="3.20.20.80:FF:000100">
    <property type="entry name" value="Glycoside hydrolase superfamily"/>
    <property type="match status" value="1"/>
</dbReference>
<keyword evidence="3" id="KW-0326">Glycosidase</keyword>
<dbReference type="SUPFAM" id="SSF51445">
    <property type="entry name" value="(Trans)glycosidases"/>
    <property type="match status" value="1"/>
</dbReference>
<dbReference type="InterPro" id="IPR050386">
    <property type="entry name" value="Glycosyl_hydrolase_5"/>
</dbReference>
<evidence type="ECO:0000313" key="6">
    <source>
        <dbReference type="Proteomes" id="UP000254866"/>
    </source>
</evidence>
<dbReference type="RefSeq" id="XP_031874905.1">
    <property type="nucleotide sequence ID" value="XM_032010851.1"/>
</dbReference>
<accession>A0A370U386</accession>
<name>A0A370U386_9HELO</name>
<dbReference type="GO" id="GO:0009986">
    <property type="term" value="C:cell surface"/>
    <property type="evidence" value="ECO:0007669"/>
    <property type="project" value="TreeGrafter"/>
</dbReference>
<evidence type="ECO:0000256" key="2">
    <source>
        <dbReference type="ARBA" id="ARBA00022801"/>
    </source>
</evidence>
<proteinExistence type="inferred from homology"/>
<dbReference type="GO" id="GO:0005576">
    <property type="term" value="C:extracellular region"/>
    <property type="evidence" value="ECO:0007669"/>
    <property type="project" value="TreeGrafter"/>
</dbReference>
<dbReference type="Proteomes" id="UP000254866">
    <property type="component" value="Unassembled WGS sequence"/>
</dbReference>
<sequence>MKKFFSKLTDSDLFPGQSHSSHPPPQESHQPSTLQAPTPTDVFRYRYHHGVNLGSAFVLERWLTGSMFPGSAKGGSELDAVTASIKEHGVEETRRKWEEHWRGFVNEGDWEFLVKEGRGTSIRLPVGWWMMGDLREMCKGSEWEGLESVYSGAWTAAKALIAQARHHGIGILIDLHGLPGGANGEEHSGTSKGKASLWGHKKHLSRALDALRFIAIEIRGLDNVVGIQILNEACHNPHGMHEFYEHAINTIAEVDQNIPVYVSDAWNLGDALNWVTGRNLWSGHGKPTNPIVIDTHRYYTFSDEDRSKSPQEIIGTIGGELGELDGKAGSLSDRGEAQVIVGEWSCVLDGQTWSRVQPEEKDHLVTQFGHAQSQKWAQKAGGSYFWTWKMDWMDGGEWGFVEQTKKGNIYIPGHLTLPAHEIPARASHAQNSRAELGAAAKGNHEGYWNQTSPGQYFEHWLYGGGWEIGFSDAMAFFTMRSQGALGESVRGEGGDKIGCLEIWVKKRFLESGRRGPLKWEWEQGFRAGVAAFEGAVGI</sequence>
<comment type="caution">
    <text evidence="5">The sequence shown here is derived from an EMBL/GenBank/DDBJ whole genome shotgun (WGS) entry which is preliminary data.</text>
</comment>
<organism evidence="5 6">
    <name type="scientific">Venustampulla echinocandica</name>
    <dbReference type="NCBI Taxonomy" id="2656787"/>
    <lineage>
        <taxon>Eukaryota</taxon>
        <taxon>Fungi</taxon>
        <taxon>Dikarya</taxon>
        <taxon>Ascomycota</taxon>
        <taxon>Pezizomycotina</taxon>
        <taxon>Leotiomycetes</taxon>
        <taxon>Helotiales</taxon>
        <taxon>Pleuroascaceae</taxon>
        <taxon>Venustampulla</taxon>
    </lineage>
</organism>
<feature type="region of interest" description="Disordered" evidence="4">
    <location>
        <begin position="1"/>
        <end position="35"/>
    </location>
</feature>
<comment type="similarity">
    <text evidence="1">Belongs to the glycosyl hydrolase 5 (cellulase A) family.</text>
</comment>
<dbReference type="PANTHER" id="PTHR31297:SF43">
    <property type="entry name" value="GLUCAN 1,3-BETA-GLUCOSIDASE 3"/>
    <property type="match status" value="1"/>
</dbReference>
<evidence type="ECO:0000256" key="3">
    <source>
        <dbReference type="ARBA" id="ARBA00023295"/>
    </source>
</evidence>
<keyword evidence="2" id="KW-0378">Hydrolase</keyword>
<dbReference type="PANTHER" id="PTHR31297">
    <property type="entry name" value="GLUCAN ENDO-1,6-BETA-GLUCOSIDASE B"/>
    <property type="match status" value="1"/>
</dbReference>
<dbReference type="EMBL" id="NPIC01000001">
    <property type="protein sequence ID" value="RDL42249.1"/>
    <property type="molecule type" value="Genomic_DNA"/>
</dbReference>
<dbReference type="GO" id="GO:0009251">
    <property type="term" value="P:glucan catabolic process"/>
    <property type="evidence" value="ECO:0007669"/>
    <property type="project" value="TreeGrafter"/>
</dbReference>